<evidence type="ECO:0000256" key="2">
    <source>
        <dbReference type="ARBA" id="ARBA00022679"/>
    </source>
</evidence>
<dbReference type="PANTHER" id="PTHR42034">
    <property type="entry name" value="CHROMOSOME 7, WHOLE GENOME SHOTGUN SEQUENCE-RELATED"/>
    <property type="match status" value="1"/>
</dbReference>
<dbReference type="Gene3D" id="3.30.559.30">
    <property type="entry name" value="Nonribosomal peptide synthetase, condensation domain"/>
    <property type="match status" value="1"/>
</dbReference>
<dbReference type="EMBL" id="CAJMWX010000764">
    <property type="protein sequence ID" value="CAE6428087.1"/>
    <property type="molecule type" value="Genomic_DNA"/>
</dbReference>
<organism evidence="3 4">
    <name type="scientific">Rhizoctonia solani</name>
    <dbReference type="NCBI Taxonomy" id="456999"/>
    <lineage>
        <taxon>Eukaryota</taxon>
        <taxon>Fungi</taxon>
        <taxon>Dikarya</taxon>
        <taxon>Basidiomycota</taxon>
        <taxon>Agaricomycotina</taxon>
        <taxon>Agaricomycetes</taxon>
        <taxon>Cantharellales</taxon>
        <taxon>Ceratobasidiaceae</taxon>
        <taxon>Rhizoctonia</taxon>
    </lineage>
</organism>
<dbReference type="AlphaFoldDB" id="A0A8H2XJC6"/>
<accession>A0A8H2XJC6</accession>
<dbReference type="InterPro" id="IPR009992">
    <property type="entry name" value="Tri3/Sat12/Sat16/Mac1"/>
</dbReference>
<reference evidence="3" key="1">
    <citation type="submission" date="2021-01" db="EMBL/GenBank/DDBJ databases">
        <authorList>
            <person name="Kaushik A."/>
        </authorList>
    </citation>
    <scope>NUCLEOTIDE SEQUENCE</scope>
    <source>
        <strain evidence="3">AG4-R118</strain>
    </source>
</reference>
<comment type="similarity">
    <text evidence="1">Belongs to the trichothecene O-acetyltransferase family.</text>
</comment>
<protein>
    <submittedName>
        <fullName evidence="3">Uncharacterized protein</fullName>
    </submittedName>
</protein>
<evidence type="ECO:0000313" key="4">
    <source>
        <dbReference type="Proteomes" id="UP000663888"/>
    </source>
</evidence>
<keyword evidence="2" id="KW-0808">Transferase</keyword>
<dbReference type="PANTHER" id="PTHR42034:SF1">
    <property type="entry name" value="CONDENSATION DOMAIN-CONTAINING PROTEIN"/>
    <property type="match status" value="1"/>
</dbReference>
<gene>
    <name evidence="3" type="ORF">RDB_LOCUS31295</name>
</gene>
<proteinExistence type="inferred from homology"/>
<dbReference type="Proteomes" id="UP000663888">
    <property type="component" value="Unassembled WGS sequence"/>
</dbReference>
<name>A0A8H2XJC6_9AGAM</name>
<dbReference type="GO" id="GO:0043386">
    <property type="term" value="P:mycotoxin biosynthetic process"/>
    <property type="evidence" value="ECO:0007669"/>
    <property type="project" value="InterPro"/>
</dbReference>
<comment type="caution">
    <text evidence="3">The sequence shown here is derived from an EMBL/GenBank/DDBJ whole genome shotgun (WGS) entry which is preliminary data.</text>
</comment>
<dbReference type="GO" id="GO:0016407">
    <property type="term" value="F:acetyltransferase activity"/>
    <property type="evidence" value="ECO:0007669"/>
    <property type="project" value="InterPro"/>
</dbReference>
<sequence>MAHPALVDSHWQKRTDPNGVVTYTRPMVAGESTLDQVHQLMNGHDHFAFGATFQTNLTLDTIEGRLLDALVRLRYYSPIIAARPQAGIHDHELRSWVYAPLSDSKAAAAWARDSLFIKTPTGELFDPEQHLRHIVNQPLLPSEIFKLYLIGPYQDGQFTLITYKSHALAEGQSAIDLLATLLDWTVNPVAEVDFMWGQEWQNLIPGAVVVLGGEKQGWEEETPGILAEDAHKFMFKKPAHALRPQRESINKLGDIVRVHRQLDEAATLRLVKAAKSESISVTHLFEAANAIATYTMEPLSPEELAGSHIRYFPSIVSTRHLRQPPYNKRESIDNLNTEFTQILPATLHLDKPTVRERVLAVAREIKENYRTFMSSPHHPLLLAAKSKLYPFRGPPGVDINAHTGEVLGLGVLDNKLPLSWRSPDGQDTIRIGDVHLGLRQCTKRPMIHVWTLEGKLRLQIQASDVWDESYLARFLDEVLDSALSIC</sequence>
<dbReference type="Pfam" id="PF07428">
    <property type="entry name" value="Tri3"/>
    <property type="match status" value="1"/>
</dbReference>
<dbReference type="InterPro" id="IPR023213">
    <property type="entry name" value="CAT-like_dom_sf"/>
</dbReference>
<evidence type="ECO:0000313" key="3">
    <source>
        <dbReference type="EMBL" id="CAE6428087.1"/>
    </source>
</evidence>
<evidence type="ECO:0000256" key="1">
    <source>
        <dbReference type="ARBA" id="ARBA00006439"/>
    </source>
</evidence>
<dbReference type="Gene3D" id="3.30.559.10">
    <property type="entry name" value="Chloramphenicol acetyltransferase-like domain"/>
    <property type="match status" value="1"/>
</dbReference>
<dbReference type="SUPFAM" id="SSF52777">
    <property type="entry name" value="CoA-dependent acyltransferases"/>
    <property type="match status" value="1"/>
</dbReference>